<keyword evidence="1" id="KW-0472">Membrane</keyword>
<proteinExistence type="predicted"/>
<evidence type="ECO:0000256" key="1">
    <source>
        <dbReference type="SAM" id="Phobius"/>
    </source>
</evidence>
<evidence type="ECO:0000313" key="3">
    <source>
        <dbReference type="WBParaSite" id="PTRK_0000942500.1"/>
    </source>
</evidence>
<keyword evidence="1" id="KW-0812">Transmembrane</keyword>
<name>A0A0N4ZLQ1_PARTI</name>
<evidence type="ECO:0000313" key="2">
    <source>
        <dbReference type="Proteomes" id="UP000038045"/>
    </source>
</evidence>
<dbReference type="Proteomes" id="UP000038045">
    <property type="component" value="Unplaced"/>
</dbReference>
<feature type="transmembrane region" description="Helical" evidence="1">
    <location>
        <begin position="243"/>
        <end position="262"/>
    </location>
</feature>
<dbReference type="AlphaFoldDB" id="A0A0N4ZLQ1"/>
<sequence>MNPFIFSTTSFCPLNLFNYKWKKHCRFLSKTLFVLTIIQSCIASQFEHNSFKNNINTQNKYLYPENEHQTQKSPHGLIKYFELDTTLPTVTCRQCIQLWRFHAKDQKGPLCGIHAPTCEGNACFMRQCKRCGAYQYMSGCLKLSKWQLMDLQIAKQKGELVANRAGATMLCQDNDNHTTCICNRREKCNDIHMRNPFITYSGSTFSSILGVDEAITKIDPNYGMEINLYGTYQSRRRDRDNSVGRCIIGVSNLALLGIVLFLY</sequence>
<accession>A0A0N4ZLQ1</accession>
<keyword evidence="2" id="KW-1185">Reference proteome</keyword>
<protein>
    <submittedName>
        <fullName evidence="3">Uncharacterized protein</fullName>
    </submittedName>
</protein>
<reference evidence="3" key="1">
    <citation type="submission" date="2017-02" db="UniProtKB">
        <authorList>
            <consortium name="WormBaseParasite"/>
        </authorList>
    </citation>
    <scope>IDENTIFICATION</scope>
</reference>
<organism evidence="2 3">
    <name type="scientific">Parastrongyloides trichosuri</name>
    <name type="common">Possum-specific nematode worm</name>
    <dbReference type="NCBI Taxonomy" id="131310"/>
    <lineage>
        <taxon>Eukaryota</taxon>
        <taxon>Metazoa</taxon>
        <taxon>Ecdysozoa</taxon>
        <taxon>Nematoda</taxon>
        <taxon>Chromadorea</taxon>
        <taxon>Rhabditida</taxon>
        <taxon>Tylenchina</taxon>
        <taxon>Panagrolaimomorpha</taxon>
        <taxon>Strongyloidoidea</taxon>
        <taxon>Strongyloididae</taxon>
        <taxon>Parastrongyloides</taxon>
    </lineage>
</organism>
<dbReference type="WBParaSite" id="PTRK_0000942500.1">
    <property type="protein sequence ID" value="PTRK_0000942500.1"/>
    <property type="gene ID" value="PTRK_0000942500"/>
</dbReference>
<keyword evidence="1" id="KW-1133">Transmembrane helix</keyword>